<dbReference type="Proteomes" id="UP000017396">
    <property type="component" value="Chromosome"/>
</dbReference>
<dbReference type="HOGENOM" id="CLU_477208_0_0_3"/>
<organism evidence="1 2">
    <name type="scientific">Gloeobacter kilaueensis (strain ATCC BAA-2537 / CCAP 1431/1 / ULC 316 / JS1)</name>
    <dbReference type="NCBI Taxonomy" id="1183438"/>
    <lineage>
        <taxon>Bacteria</taxon>
        <taxon>Bacillati</taxon>
        <taxon>Cyanobacteriota</taxon>
        <taxon>Cyanophyceae</taxon>
        <taxon>Gloeobacterales</taxon>
        <taxon>Gloeobacteraceae</taxon>
        <taxon>Gloeobacter</taxon>
    </lineage>
</organism>
<dbReference type="PATRIC" id="fig|1183438.3.peg.1449"/>
<evidence type="ECO:0000313" key="2">
    <source>
        <dbReference type="Proteomes" id="UP000017396"/>
    </source>
</evidence>
<reference evidence="1 2" key="1">
    <citation type="journal article" date="2013" name="PLoS ONE">
        <title>Cultivation and Complete Genome Sequencing of Gloeobacter kilaueensis sp. nov., from a Lava Cave in Kilauea Caldera, Hawai'i.</title>
        <authorList>
            <person name="Saw J.H."/>
            <person name="Schatz M."/>
            <person name="Brown M.V."/>
            <person name="Kunkel D.D."/>
            <person name="Foster J.S."/>
            <person name="Shick H."/>
            <person name="Christensen S."/>
            <person name="Hou S."/>
            <person name="Wan X."/>
            <person name="Donachie S.P."/>
        </authorList>
    </citation>
    <scope>NUCLEOTIDE SEQUENCE [LARGE SCALE GENOMIC DNA]</scope>
    <source>
        <strain evidence="2">JS</strain>
    </source>
</reference>
<dbReference type="AlphaFoldDB" id="U5QFG9"/>
<dbReference type="eggNOG" id="ENOG502Z9E4">
    <property type="taxonomic scope" value="Bacteria"/>
</dbReference>
<evidence type="ECO:0000313" key="1">
    <source>
        <dbReference type="EMBL" id="AGY57717.1"/>
    </source>
</evidence>
<dbReference type="EMBL" id="CP003587">
    <property type="protein sequence ID" value="AGY57717.1"/>
    <property type="molecule type" value="Genomic_DNA"/>
</dbReference>
<keyword evidence="2" id="KW-1185">Reference proteome</keyword>
<gene>
    <name evidence="1" type="ORF">GKIL_1471</name>
</gene>
<protein>
    <submittedName>
        <fullName evidence="1">Uncharacterized protein</fullName>
    </submittedName>
</protein>
<name>U5QFG9_GLOK1</name>
<dbReference type="OrthoDB" id="2375320at2"/>
<accession>U5QFG9</accession>
<dbReference type="RefSeq" id="WP_023172821.1">
    <property type="nucleotide sequence ID" value="NC_022600.1"/>
</dbReference>
<proteinExistence type="predicted"/>
<sequence>MNNYTHKKIIEKITNLDEAPSDSGRFAEWIKADAHLTFLRENAVDDEVVIYALGKYSLIHSAVVSNERLFPINREDLMGWSFNAYSSIASYVSGGERKGVWLERGLTGTGTNTLEGAVQLVFARTFEGWSEPGRDYLELNQEYAHLAEIHWRPEKRAFCRFNGNGDIEPVVSVTNRGDRGSSAALVTFKWEPLEEYLVASNSSLVRMFDFTLYKGSGFADWSSEPAQDFPEAEDFFYRRKINSGTGAYTRGVQIIGPRRPTQAVQSDIMNGWMSQKNKQYVEFIAYDWRNKCVTKISTDPSATTNYFVAKDNSLPYELSPAFFRPEVLSKYKTDRDKYTVSEREVSCRAAWHLKGIDVNEAGQVHAYIVYLRHLPYSEQLHWQAHNEDPKTGISVRAITTDFEGKFTNFHTPLGEVLSIARRWNHEKVAWWKLRDEKLPDRVNTPLTASRDEWAEAFMDLAKLVIEGFETPPIRQKLDMAKIPYDRERDRTIVLLEKLLNENNTSGDVKKLVGLRTVQNLRSKAKGHASGNEAQELAQEALMEHETFANHFKHVCEKVVIDLQLIEGLFLPSPSAGDPS</sequence>
<dbReference type="KEGG" id="glj:GKIL_1471"/>